<dbReference type="PIRSF" id="PIRSF000027">
    <property type="entry name" value="Cytc_c_prime"/>
    <property type="match status" value="1"/>
</dbReference>
<evidence type="ECO:0000313" key="10">
    <source>
        <dbReference type="Proteomes" id="UP000199758"/>
    </source>
</evidence>
<dbReference type="STRING" id="490188.SAMN04488068_0643"/>
<keyword evidence="10" id="KW-1185">Reference proteome</keyword>
<accession>A0A1M5KLU1</accession>
<reference evidence="9 10" key="1">
    <citation type="submission" date="2016-11" db="EMBL/GenBank/DDBJ databases">
        <authorList>
            <person name="Jaros S."/>
            <person name="Januszkiewicz K."/>
            <person name="Wedrychowicz H."/>
        </authorList>
    </citation>
    <scope>NUCLEOTIDE SEQUENCE [LARGE SCALE GENOMIC DNA]</scope>
    <source>
        <strain evidence="9 10">CGMCC 1.7049</strain>
    </source>
</reference>
<keyword evidence="3 6" id="KW-0479">Metal-binding</keyword>
<evidence type="ECO:0000256" key="2">
    <source>
        <dbReference type="ARBA" id="ARBA00022617"/>
    </source>
</evidence>
<keyword evidence="2 7" id="KW-0349">Heme</keyword>
<evidence type="ECO:0000256" key="4">
    <source>
        <dbReference type="ARBA" id="ARBA00022982"/>
    </source>
</evidence>
<dbReference type="OrthoDB" id="5520910at2"/>
<evidence type="ECO:0000256" key="1">
    <source>
        <dbReference type="ARBA" id="ARBA00022448"/>
    </source>
</evidence>
<proteinExistence type="predicted"/>
<dbReference type="InterPro" id="IPR010980">
    <property type="entry name" value="Cyt_c/b562"/>
</dbReference>
<organism evidence="9 10">
    <name type="scientific">Hydrocarboniphaga daqingensis</name>
    <dbReference type="NCBI Taxonomy" id="490188"/>
    <lineage>
        <taxon>Bacteria</taxon>
        <taxon>Pseudomonadati</taxon>
        <taxon>Pseudomonadota</taxon>
        <taxon>Gammaproteobacteria</taxon>
        <taxon>Nevskiales</taxon>
        <taxon>Nevskiaceae</taxon>
        <taxon>Hydrocarboniphaga</taxon>
    </lineage>
</organism>
<dbReference type="SUPFAM" id="SSF47175">
    <property type="entry name" value="Cytochromes"/>
    <property type="match status" value="1"/>
</dbReference>
<dbReference type="RefSeq" id="WP_072893800.1">
    <property type="nucleotide sequence ID" value="NZ_FQWZ01000001.1"/>
</dbReference>
<keyword evidence="1" id="KW-0813">Transport</keyword>
<dbReference type="GO" id="GO:0042597">
    <property type="term" value="C:periplasmic space"/>
    <property type="evidence" value="ECO:0007669"/>
    <property type="project" value="InterPro"/>
</dbReference>
<dbReference type="GO" id="GO:0009055">
    <property type="term" value="F:electron transfer activity"/>
    <property type="evidence" value="ECO:0007669"/>
    <property type="project" value="InterPro"/>
</dbReference>
<evidence type="ECO:0000256" key="6">
    <source>
        <dbReference type="PIRSR" id="PIRSR000027-1"/>
    </source>
</evidence>
<dbReference type="PRINTS" id="PR00608">
    <property type="entry name" value="CYTCHROMECII"/>
</dbReference>
<feature type="binding site" description="axial binding residue" evidence="6">
    <location>
        <position position="148"/>
    </location>
    <ligand>
        <name>heme c</name>
        <dbReference type="ChEBI" id="CHEBI:61717"/>
    </ligand>
    <ligandPart>
        <name>Fe</name>
        <dbReference type="ChEBI" id="CHEBI:18248"/>
    </ligandPart>
</feature>
<dbReference type="Proteomes" id="UP000199758">
    <property type="component" value="Unassembled WGS sequence"/>
</dbReference>
<dbReference type="GO" id="GO:0022900">
    <property type="term" value="P:electron transport chain"/>
    <property type="evidence" value="ECO:0007669"/>
    <property type="project" value="InterPro"/>
</dbReference>
<dbReference type="InterPro" id="IPR002321">
    <property type="entry name" value="Cyt_c_II"/>
</dbReference>
<dbReference type="PROSITE" id="PS51009">
    <property type="entry name" value="CYTCII"/>
    <property type="match status" value="1"/>
</dbReference>
<dbReference type="Pfam" id="PF01322">
    <property type="entry name" value="Cytochrom_C_2"/>
    <property type="match status" value="1"/>
</dbReference>
<gene>
    <name evidence="9" type="ORF">SAMN04488068_0643</name>
</gene>
<evidence type="ECO:0000256" key="5">
    <source>
        <dbReference type="ARBA" id="ARBA00023004"/>
    </source>
</evidence>
<protein>
    <submittedName>
        <fullName evidence="9">Cytochrome c556</fullName>
    </submittedName>
</protein>
<dbReference type="GO" id="GO:0005506">
    <property type="term" value="F:iron ion binding"/>
    <property type="evidence" value="ECO:0007669"/>
    <property type="project" value="InterPro"/>
</dbReference>
<sequence length="155" mass="16308">MKRTLAIASLVVLTASTAALAQSGPKPEQLIKWRQSVFQVLAWNGQRIKANVEGTTFNREDVVKAANSTAAIANSGIGALFAPGTETGKGWHDTAAKAELFAADSKVGTLAANFSQEATELARIAASGDQASVKAQFGKLNQTCKACHDEYKAKD</sequence>
<dbReference type="Gene3D" id="1.20.120.10">
    <property type="entry name" value="Cytochrome c/b562"/>
    <property type="match status" value="1"/>
</dbReference>
<evidence type="ECO:0000313" key="9">
    <source>
        <dbReference type="EMBL" id="SHG53767.1"/>
    </source>
</evidence>
<keyword evidence="5 6" id="KW-0408">Iron</keyword>
<dbReference type="GO" id="GO:0020037">
    <property type="term" value="F:heme binding"/>
    <property type="evidence" value="ECO:0007669"/>
    <property type="project" value="InterPro"/>
</dbReference>
<dbReference type="EMBL" id="FQWZ01000001">
    <property type="protein sequence ID" value="SHG53767.1"/>
    <property type="molecule type" value="Genomic_DNA"/>
</dbReference>
<evidence type="ECO:0000256" key="3">
    <source>
        <dbReference type="ARBA" id="ARBA00022723"/>
    </source>
</evidence>
<feature type="signal peptide" evidence="8">
    <location>
        <begin position="1"/>
        <end position="21"/>
    </location>
</feature>
<dbReference type="AlphaFoldDB" id="A0A1M5KLU1"/>
<name>A0A1M5KLU1_9GAMM</name>
<evidence type="ECO:0000256" key="8">
    <source>
        <dbReference type="SAM" id="SignalP"/>
    </source>
</evidence>
<dbReference type="InterPro" id="IPR015984">
    <property type="entry name" value="Cyt_c_prime_subgr"/>
</dbReference>
<keyword evidence="8" id="KW-0732">Signal</keyword>
<evidence type="ECO:0000256" key="7">
    <source>
        <dbReference type="PIRSR" id="PIRSR000027-2"/>
    </source>
</evidence>
<feature type="chain" id="PRO_5012544898" evidence="8">
    <location>
        <begin position="22"/>
        <end position="155"/>
    </location>
</feature>
<feature type="binding site" description="covalent" evidence="7">
    <location>
        <position position="144"/>
    </location>
    <ligand>
        <name>heme c</name>
        <dbReference type="ChEBI" id="CHEBI:61717"/>
    </ligand>
</feature>
<keyword evidence="4" id="KW-0249">Electron transport</keyword>
<dbReference type="InterPro" id="IPR012127">
    <property type="entry name" value="Cyt_c_prime"/>
</dbReference>
<feature type="binding site" description="covalent" evidence="7">
    <location>
        <position position="147"/>
    </location>
    <ligand>
        <name>heme c</name>
        <dbReference type="ChEBI" id="CHEBI:61717"/>
    </ligand>
</feature>
<comment type="PTM">
    <text evidence="7">Binds 1 heme group per subunit.</text>
</comment>